<accession>A0A5A5TJI5</accession>
<dbReference type="PIRSF" id="PIRSF028754">
    <property type="entry name" value="UCP028754"/>
    <property type="match status" value="1"/>
</dbReference>
<feature type="region of interest" description="Disordered" evidence="1">
    <location>
        <begin position="258"/>
        <end position="327"/>
    </location>
</feature>
<dbReference type="Pfam" id="PF09754">
    <property type="entry name" value="PAC2"/>
    <property type="match status" value="1"/>
</dbReference>
<evidence type="ECO:0000313" key="2">
    <source>
        <dbReference type="EMBL" id="GCF11054.1"/>
    </source>
</evidence>
<evidence type="ECO:0000256" key="1">
    <source>
        <dbReference type="SAM" id="MobiDB-lite"/>
    </source>
</evidence>
<keyword evidence="3" id="KW-1185">Reference proteome</keyword>
<dbReference type="PANTHER" id="PTHR35610">
    <property type="entry name" value="3-ISOPROPYLMALATE DEHYDRATASE-RELATED"/>
    <property type="match status" value="1"/>
</dbReference>
<dbReference type="EMBL" id="BIXY01000092">
    <property type="protein sequence ID" value="GCF11054.1"/>
    <property type="molecule type" value="Genomic_DNA"/>
</dbReference>
<evidence type="ECO:0008006" key="4">
    <source>
        <dbReference type="Google" id="ProtNLM"/>
    </source>
</evidence>
<name>A0A5A5TJI5_9CHLR</name>
<dbReference type="InterPro" id="IPR019151">
    <property type="entry name" value="Proteasome_assmbl_chaperone_2"/>
</dbReference>
<organism evidence="2 3">
    <name type="scientific">Dictyobacter arantiisoli</name>
    <dbReference type="NCBI Taxonomy" id="2014874"/>
    <lineage>
        <taxon>Bacteria</taxon>
        <taxon>Bacillati</taxon>
        <taxon>Chloroflexota</taxon>
        <taxon>Ktedonobacteria</taxon>
        <taxon>Ktedonobacterales</taxon>
        <taxon>Dictyobacteraceae</taxon>
        <taxon>Dictyobacter</taxon>
    </lineage>
</organism>
<dbReference type="AlphaFoldDB" id="A0A5A5TJI5"/>
<dbReference type="InterPro" id="IPR038389">
    <property type="entry name" value="PSMG2_sf"/>
</dbReference>
<dbReference type="PANTHER" id="PTHR35610:SF7">
    <property type="entry name" value="3-ISOPROPYLMALATE DEHYDRATASE"/>
    <property type="match status" value="1"/>
</dbReference>
<dbReference type="Gene3D" id="3.40.50.10900">
    <property type="entry name" value="PAC-like subunit"/>
    <property type="match status" value="1"/>
</dbReference>
<sequence>MSQITYFNEPELRDPVVVVAFGGWNDAADSATTAIKFLIDRWDPQKIAEIDGEEFFVFTEARPTIKYKNGVQQSNIVWPNNEFFAYSDPDATRDVIILLGSEPQLKWKTFCAQFIEICQKFHVSEVVFLGALLADIPHSLTVPITGTSSNDEVMERLREMDVNKSRYEGPTGMIGVLHDACHVNGISSATLWAATPHYLAAAPNIKVTAALLTNLNQFLSFGLDLYEIQEDAVRFEEQVTALVSRDPEARDYVRRLEEQIANGIDPDDDDDDDDEDEEEIFSLSPDRAPGSGPLPSADSLIRDVEALLRESRIQGPSNQSDDEEENE</sequence>
<gene>
    <name evidence="2" type="ORF">KDI_46180</name>
</gene>
<dbReference type="RefSeq" id="WP_172632375.1">
    <property type="nucleotide sequence ID" value="NZ_BIXY01000092.1"/>
</dbReference>
<feature type="compositionally biased region" description="Basic and acidic residues" evidence="1">
    <location>
        <begin position="300"/>
        <end position="312"/>
    </location>
</feature>
<reference evidence="2 3" key="1">
    <citation type="submission" date="2019-01" db="EMBL/GenBank/DDBJ databases">
        <title>Draft genome sequence of Dictyobacter sp. Uno17.</title>
        <authorList>
            <person name="Wang C.M."/>
            <person name="Zheng Y."/>
            <person name="Sakai Y."/>
            <person name="Abe K."/>
            <person name="Yokota A."/>
            <person name="Yabe S."/>
        </authorList>
    </citation>
    <scope>NUCLEOTIDE SEQUENCE [LARGE SCALE GENOMIC DNA]</scope>
    <source>
        <strain evidence="2 3">Uno17</strain>
    </source>
</reference>
<proteinExistence type="predicted"/>
<feature type="compositionally biased region" description="Acidic residues" evidence="1">
    <location>
        <begin position="265"/>
        <end position="280"/>
    </location>
</feature>
<comment type="caution">
    <text evidence="2">The sequence shown here is derived from an EMBL/GenBank/DDBJ whole genome shotgun (WGS) entry which is preliminary data.</text>
</comment>
<dbReference type="InterPro" id="IPR008492">
    <property type="entry name" value="Rv2714-like"/>
</dbReference>
<dbReference type="Proteomes" id="UP000322530">
    <property type="component" value="Unassembled WGS sequence"/>
</dbReference>
<dbReference type="SUPFAM" id="SSF159659">
    <property type="entry name" value="Cgl1923-like"/>
    <property type="match status" value="1"/>
</dbReference>
<protein>
    <recommendedName>
        <fullName evidence="4">Carboxylate--amine ligase</fullName>
    </recommendedName>
</protein>
<evidence type="ECO:0000313" key="3">
    <source>
        <dbReference type="Proteomes" id="UP000322530"/>
    </source>
</evidence>